<dbReference type="STRING" id="1071918.SAMN05421544_10411"/>
<dbReference type="InterPro" id="IPR058154">
    <property type="entry name" value="Bxb1_TTP-like"/>
</dbReference>
<dbReference type="AlphaFoldDB" id="A0A1G7AKR4"/>
<name>A0A1G7AKR4_9FLAO</name>
<organism evidence="1 2">
    <name type="scientific">Riemerella columbipharyngis</name>
    <dbReference type="NCBI Taxonomy" id="1071918"/>
    <lineage>
        <taxon>Bacteria</taxon>
        <taxon>Pseudomonadati</taxon>
        <taxon>Bacteroidota</taxon>
        <taxon>Flavobacteriia</taxon>
        <taxon>Flavobacteriales</taxon>
        <taxon>Weeksellaceae</taxon>
        <taxon>Riemerella</taxon>
    </lineage>
</organism>
<protein>
    <submittedName>
        <fullName evidence="1">Uncharacterized protein</fullName>
    </submittedName>
</protein>
<dbReference type="Pfam" id="PF25681">
    <property type="entry name" value="Phage_TTP_17"/>
    <property type="match status" value="1"/>
</dbReference>
<sequence length="167" mass="18112">MATKVKIGIASIKIGDIASDGGMSANLEVLGNTAEDSCKINFEDGEETKFFVEEHDNPIYVQTKQGAINIQFQIPEYDLDTVAKVMGGTVTGTAGNKVYKAPMKGVTIEKSLQIENQVGAILRFPRVQITGKFTSDIGKKNLMALDIKANVLNPTKSGVSRFEIQEK</sequence>
<keyword evidence="2" id="KW-1185">Reference proteome</keyword>
<dbReference type="EMBL" id="FNAS01000004">
    <property type="protein sequence ID" value="SDE15382.1"/>
    <property type="molecule type" value="Genomic_DNA"/>
</dbReference>
<evidence type="ECO:0000313" key="1">
    <source>
        <dbReference type="EMBL" id="SDE15382.1"/>
    </source>
</evidence>
<gene>
    <name evidence="1" type="ORF">SAMN05421544_10411</name>
</gene>
<reference evidence="1 2" key="1">
    <citation type="submission" date="2016-10" db="EMBL/GenBank/DDBJ databases">
        <authorList>
            <person name="de Groot N.N."/>
        </authorList>
    </citation>
    <scope>NUCLEOTIDE SEQUENCE [LARGE SCALE GENOMIC DNA]</scope>
    <source>
        <strain evidence="1 2">DSM 24015</strain>
    </source>
</reference>
<accession>A0A1G7AKR4</accession>
<dbReference type="Proteomes" id="UP000198517">
    <property type="component" value="Unassembled WGS sequence"/>
</dbReference>
<evidence type="ECO:0000313" key="2">
    <source>
        <dbReference type="Proteomes" id="UP000198517"/>
    </source>
</evidence>
<dbReference type="OrthoDB" id="762138at2"/>
<dbReference type="RefSeq" id="WP_092736068.1">
    <property type="nucleotide sequence ID" value="NZ_FNAS01000004.1"/>
</dbReference>
<proteinExistence type="predicted"/>